<protein>
    <submittedName>
        <fullName evidence="4">Reverse transcriptase domain-containing protein</fullName>
    </submittedName>
</protein>
<dbReference type="PROSITE" id="PS50158">
    <property type="entry name" value="ZF_CCHC"/>
    <property type="match status" value="1"/>
</dbReference>
<evidence type="ECO:0000313" key="5">
    <source>
        <dbReference type="Proteomes" id="UP001151760"/>
    </source>
</evidence>
<dbReference type="InterPro" id="IPR001878">
    <property type="entry name" value="Znf_CCHC"/>
</dbReference>
<reference evidence="4" key="1">
    <citation type="journal article" date="2022" name="Int. J. Mol. Sci.">
        <title>Draft Genome of Tanacetum Coccineum: Genomic Comparison of Closely Related Tanacetum-Family Plants.</title>
        <authorList>
            <person name="Yamashiro T."/>
            <person name="Shiraishi A."/>
            <person name="Nakayama K."/>
            <person name="Satake H."/>
        </authorList>
    </citation>
    <scope>NUCLEOTIDE SEQUENCE</scope>
</reference>
<proteinExistence type="predicted"/>
<reference evidence="4" key="2">
    <citation type="submission" date="2022-01" db="EMBL/GenBank/DDBJ databases">
        <authorList>
            <person name="Yamashiro T."/>
            <person name="Shiraishi A."/>
            <person name="Satake H."/>
            <person name="Nakayama K."/>
        </authorList>
    </citation>
    <scope>NUCLEOTIDE SEQUENCE</scope>
</reference>
<sequence>MAPKRRTTRLNPSATPTPVTDTHTTTSVTNAQIQAMINEGVTAALAARDQPGMACSHTSRTCQRPVQWFEKMESIYSISNYTVACHVKFAMCTLQGNALSMEQPEHNQNKRQNTGRAYAAGNGDRRPYGGPKPLNPPNIQHWANQRACFECGAQGHFKMDCPKLKNNNNRGNQVRNAKAQAKVYAVGNAGANPDNNVVTALELLSLRLH</sequence>
<evidence type="ECO:0000313" key="4">
    <source>
        <dbReference type="EMBL" id="GJT88098.1"/>
    </source>
</evidence>
<keyword evidence="4" id="KW-0695">RNA-directed DNA polymerase</keyword>
<dbReference type="SUPFAM" id="SSF57756">
    <property type="entry name" value="Retrovirus zinc finger-like domains"/>
    <property type="match status" value="1"/>
</dbReference>
<feature type="region of interest" description="Disordered" evidence="2">
    <location>
        <begin position="1"/>
        <end position="24"/>
    </location>
</feature>
<dbReference type="SMART" id="SM00343">
    <property type="entry name" value="ZnF_C2HC"/>
    <property type="match status" value="1"/>
</dbReference>
<accession>A0ABQ5HJM6</accession>
<feature type="domain" description="CCHC-type" evidence="3">
    <location>
        <begin position="148"/>
        <end position="163"/>
    </location>
</feature>
<keyword evidence="4" id="KW-0548">Nucleotidyltransferase</keyword>
<keyword evidence="5" id="KW-1185">Reference proteome</keyword>
<evidence type="ECO:0000256" key="1">
    <source>
        <dbReference type="PROSITE-ProRule" id="PRU00047"/>
    </source>
</evidence>
<keyword evidence="1" id="KW-0862">Zinc</keyword>
<gene>
    <name evidence="4" type="ORF">Tco_1069815</name>
</gene>
<dbReference type="InterPro" id="IPR036875">
    <property type="entry name" value="Znf_CCHC_sf"/>
</dbReference>
<dbReference type="Gene3D" id="4.10.60.10">
    <property type="entry name" value="Zinc finger, CCHC-type"/>
    <property type="match status" value="1"/>
</dbReference>
<evidence type="ECO:0000259" key="3">
    <source>
        <dbReference type="PROSITE" id="PS50158"/>
    </source>
</evidence>
<evidence type="ECO:0000256" key="2">
    <source>
        <dbReference type="SAM" id="MobiDB-lite"/>
    </source>
</evidence>
<comment type="caution">
    <text evidence="4">The sequence shown here is derived from an EMBL/GenBank/DDBJ whole genome shotgun (WGS) entry which is preliminary data.</text>
</comment>
<keyword evidence="1" id="KW-0479">Metal-binding</keyword>
<organism evidence="4 5">
    <name type="scientific">Tanacetum coccineum</name>
    <dbReference type="NCBI Taxonomy" id="301880"/>
    <lineage>
        <taxon>Eukaryota</taxon>
        <taxon>Viridiplantae</taxon>
        <taxon>Streptophyta</taxon>
        <taxon>Embryophyta</taxon>
        <taxon>Tracheophyta</taxon>
        <taxon>Spermatophyta</taxon>
        <taxon>Magnoliopsida</taxon>
        <taxon>eudicotyledons</taxon>
        <taxon>Gunneridae</taxon>
        <taxon>Pentapetalae</taxon>
        <taxon>asterids</taxon>
        <taxon>campanulids</taxon>
        <taxon>Asterales</taxon>
        <taxon>Asteraceae</taxon>
        <taxon>Asteroideae</taxon>
        <taxon>Anthemideae</taxon>
        <taxon>Anthemidinae</taxon>
        <taxon>Tanacetum</taxon>
    </lineage>
</organism>
<keyword evidence="1" id="KW-0863">Zinc-finger</keyword>
<feature type="region of interest" description="Disordered" evidence="2">
    <location>
        <begin position="103"/>
        <end position="130"/>
    </location>
</feature>
<dbReference type="GO" id="GO:0003964">
    <property type="term" value="F:RNA-directed DNA polymerase activity"/>
    <property type="evidence" value="ECO:0007669"/>
    <property type="project" value="UniProtKB-KW"/>
</dbReference>
<name>A0ABQ5HJM6_9ASTR</name>
<dbReference type="EMBL" id="BQNB010019698">
    <property type="protein sequence ID" value="GJT88098.1"/>
    <property type="molecule type" value="Genomic_DNA"/>
</dbReference>
<keyword evidence="4" id="KW-0808">Transferase</keyword>
<dbReference type="Proteomes" id="UP001151760">
    <property type="component" value="Unassembled WGS sequence"/>
</dbReference>